<sequence length="96" mass="10388">MREDTAVRRLDPGYFVRPASETGGPRPRVEPVLAYLVRRPEGLLLFDTGIGAADPGTEAHHRPRRRGLAQALADAGVAPADIALVVNCPLRPEPRT</sequence>
<dbReference type="EMBL" id="VKLS01000475">
    <property type="protein sequence ID" value="TSB32060.1"/>
    <property type="molecule type" value="Genomic_DNA"/>
</dbReference>
<gene>
    <name evidence="1" type="ORF">FNZ23_25300</name>
</gene>
<evidence type="ECO:0000313" key="1">
    <source>
        <dbReference type="EMBL" id="TSB32060.1"/>
    </source>
</evidence>
<protein>
    <submittedName>
        <fullName evidence="1">N-acyl homoserine lactonase family protein</fullName>
    </submittedName>
</protein>
<proteinExistence type="predicted"/>
<dbReference type="InterPro" id="IPR036866">
    <property type="entry name" value="RibonucZ/Hydroxyglut_hydro"/>
</dbReference>
<dbReference type="Proteomes" id="UP000320888">
    <property type="component" value="Unassembled WGS sequence"/>
</dbReference>
<dbReference type="Gene3D" id="3.60.15.10">
    <property type="entry name" value="Ribonuclease Z/Hydroxyacylglutathione hydrolase-like"/>
    <property type="match status" value="1"/>
</dbReference>
<evidence type="ECO:0000313" key="2">
    <source>
        <dbReference type="Proteomes" id="UP000320888"/>
    </source>
</evidence>
<accession>A0A553YS77</accession>
<dbReference type="AlphaFoldDB" id="A0A553YS77"/>
<organism evidence="1 2">
    <name type="scientific">Streptomyces benahoarensis</name>
    <dbReference type="NCBI Taxonomy" id="2595054"/>
    <lineage>
        <taxon>Bacteria</taxon>
        <taxon>Bacillati</taxon>
        <taxon>Actinomycetota</taxon>
        <taxon>Actinomycetes</taxon>
        <taxon>Kitasatosporales</taxon>
        <taxon>Streptomycetaceae</taxon>
        <taxon>Streptomyces</taxon>
    </lineage>
</organism>
<dbReference type="SUPFAM" id="SSF56281">
    <property type="entry name" value="Metallo-hydrolase/oxidoreductase"/>
    <property type="match status" value="1"/>
</dbReference>
<name>A0A553YS77_9ACTN</name>
<keyword evidence="2" id="KW-1185">Reference proteome</keyword>
<comment type="caution">
    <text evidence="1">The sequence shown here is derived from an EMBL/GenBank/DDBJ whole genome shotgun (WGS) entry which is preliminary data.</text>
</comment>
<reference evidence="1 2" key="1">
    <citation type="submission" date="2019-07" db="EMBL/GenBank/DDBJ databases">
        <title>Draft genome for Streptomyces benahoarensis MZ03-48.</title>
        <authorList>
            <person name="Gonzalez-Pimentel J.L."/>
        </authorList>
    </citation>
    <scope>NUCLEOTIDE SEQUENCE [LARGE SCALE GENOMIC DNA]</scope>
    <source>
        <strain evidence="1 2">MZ03-48</strain>
    </source>
</reference>
<feature type="non-terminal residue" evidence="1">
    <location>
        <position position="96"/>
    </location>
</feature>